<feature type="region of interest" description="Disordered" evidence="6">
    <location>
        <begin position="256"/>
        <end position="299"/>
    </location>
</feature>
<comment type="subcellular location">
    <subcellularLocation>
        <location evidence="1">Membrane</location>
        <topology evidence="1">Multi-pass membrane protein</topology>
    </subcellularLocation>
</comment>
<accession>A0A7J0EUB0</accession>
<dbReference type="Proteomes" id="UP000585474">
    <property type="component" value="Unassembled WGS sequence"/>
</dbReference>
<feature type="compositionally biased region" description="Polar residues" evidence="6">
    <location>
        <begin position="285"/>
        <end position="299"/>
    </location>
</feature>
<keyword evidence="3 7" id="KW-0812">Transmembrane</keyword>
<evidence type="ECO:0000256" key="7">
    <source>
        <dbReference type="SAM" id="Phobius"/>
    </source>
</evidence>
<evidence type="ECO:0000256" key="2">
    <source>
        <dbReference type="ARBA" id="ARBA00010487"/>
    </source>
</evidence>
<gene>
    <name evidence="8" type="ORF">Acr_07g0002780</name>
</gene>
<sequence length="408" mass="46297">MLIWSMLFPSIPILQVAAFIPLMYMCICTYYSLFKIGMLTFYSFTPRQTSSVSLLMICSMVARYAPPISYNFLNLIRLVVDHKTRKTIFEKRMGNIDDAVPFFGKGFNKIYPLIMVIYTLLIATNFFDRVINYFGNWKIFRLQSESEDIDGFDPSGLIILQKERSWLEEGHKVGELVIPLARNFNNVSIDLESASNSKDTFDLGHGLESRHLETMDPCGQPSCNWYQGLLSMTLRTQLWPPAVAIEMKATTSLIEDGQRDIVKPSRGEAQHQTTRESIGRKYTAVRTQQSKQQTSQNLMEKGASSLNTDLSDAGNSQNTTVGSSTGLASTWESMKTGFQSFKSNIGAKKFLPLRQVQDTKHFRVSSSESLDEIFHRLKQPTTDNRSYGHDDDDYDDHAMDGRKPGTTR</sequence>
<evidence type="ECO:0000256" key="3">
    <source>
        <dbReference type="ARBA" id="ARBA00022692"/>
    </source>
</evidence>
<evidence type="ECO:0000313" key="9">
    <source>
        <dbReference type="Proteomes" id="UP000585474"/>
    </source>
</evidence>
<feature type="region of interest" description="Disordered" evidence="6">
    <location>
        <begin position="375"/>
        <end position="408"/>
    </location>
</feature>
<evidence type="ECO:0000256" key="4">
    <source>
        <dbReference type="ARBA" id="ARBA00022989"/>
    </source>
</evidence>
<evidence type="ECO:0000313" key="8">
    <source>
        <dbReference type="EMBL" id="GFY90081.1"/>
    </source>
</evidence>
<dbReference type="InterPro" id="IPR051584">
    <property type="entry name" value="GPCR-associated_LMBR1"/>
</dbReference>
<evidence type="ECO:0000256" key="5">
    <source>
        <dbReference type="ARBA" id="ARBA00023136"/>
    </source>
</evidence>
<protein>
    <submittedName>
        <fullName evidence="8">LMBR1-like membrane protein</fullName>
    </submittedName>
</protein>
<feature type="transmembrane region" description="Helical" evidence="7">
    <location>
        <begin position="110"/>
        <end position="131"/>
    </location>
</feature>
<name>A0A7J0EUB0_9ERIC</name>
<dbReference type="PANTHER" id="PTHR21355:SF14">
    <property type="entry name" value="LMBR1 INTEGRAL MEMBRANE-LIKE PROTEIN"/>
    <property type="match status" value="1"/>
</dbReference>
<keyword evidence="5 7" id="KW-0472">Membrane</keyword>
<evidence type="ECO:0000256" key="6">
    <source>
        <dbReference type="SAM" id="MobiDB-lite"/>
    </source>
</evidence>
<dbReference type="OrthoDB" id="203099at2759"/>
<keyword evidence="9" id="KW-1185">Reference proteome</keyword>
<dbReference type="PANTHER" id="PTHR21355">
    <property type="entry name" value="G-PROTEIN COUPLED RECEPTOR-ASSOCIATED PROTEIN LMBRD2"/>
    <property type="match status" value="1"/>
</dbReference>
<dbReference type="InterPro" id="IPR006876">
    <property type="entry name" value="LMBR1-like_membr_prot"/>
</dbReference>
<feature type="transmembrane region" description="Helical" evidence="7">
    <location>
        <begin position="12"/>
        <end position="33"/>
    </location>
</feature>
<comment type="caution">
    <text evidence="8">The sequence shown here is derived from an EMBL/GenBank/DDBJ whole genome shotgun (WGS) entry which is preliminary data.</text>
</comment>
<evidence type="ECO:0000256" key="1">
    <source>
        <dbReference type="ARBA" id="ARBA00004141"/>
    </source>
</evidence>
<keyword evidence="4 7" id="KW-1133">Transmembrane helix</keyword>
<dbReference type="AlphaFoldDB" id="A0A7J0EUB0"/>
<comment type="similarity">
    <text evidence="2">Belongs to the LIMR family.</text>
</comment>
<dbReference type="EMBL" id="BJWL01000007">
    <property type="protein sequence ID" value="GFY90081.1"/>
    <property type="molecule type" value="Genomic_DNA"/>
</dbReference>
<dbReference type="Pfam" id="PF04791">
    <property type="entry name" value="LMBR1"/>
    <property type="match status" value="1"/>
</dbReference>
<feature type="compositionally biased region" description="Basic and acidic residues" evidence="6">
    <location>
        <begin position="396"/>
        <end position="408"/>
    </location>
</feature>
<organism evidence="8 9">
    <name type="scientific">Actinidia rufa</name>
    <dbReference type="NCBI Taxonomy" id="165716"/>
    <lineage>
        <taxon>Eukaryota</taxon>
        <taxon>Viridiplantae</taxon>
        <taxon>Streptophyta</taxon>
        <taxon>Embryophyta</taxon>
        <taxon>Tracheophyta</taxon>
        <taxon>Spermatophyta</taxon>
        <taxon>Magnoliopsida</taxon>
        <taxon>eudicotyledons</taxon>
        <taxon>Gunneridae</taxon>
        <taxon>Pentapetalae</taxon>
        <taxon>asterids</taxon>
        <taxon>Ericales</taxon>
        <taxon>Actinidiaceae</taxon>
        <taxon>Actinidia</taxon>
    </lineage>
</organism>
<dbReference type="GO" id="GO:0016020">
    <property type="term" value="C:membrane"/>
    <property type="evidence" value="ECO:0007669"/>
    <property type="project" value="UniProtKB-SubCell"/>
</dbReference>
<feature type="compositionally biased region" description="Basic and acidic residues" evidence="6">
    <location>
        <begin position="256"/>
        <end position="279"/>
    </location>
</feature>
<proteinExistence type="inferred from homology"/>
<reference evidence="8 9" key="1">
    <citation type="submission" date="2019-07" db="EMBL/GenBank/DDBJ databases">
        <title>De Novo Assembly of kiwifruit Actinidia rufa.</title>
        <authorList>
            <person name="Sugita-Konishi S."/>
            <person name="Sato K."/>
            <person name="Mori E."/>
            <person name="Abe Y."/>
            <person name="Kisaki G."/>
            <person name="Hamano K."/>
            <person name="Suezawa K."/>
            <person name="Otani M."/>
            <person name="Fukuda T."/>
            <person name="Manabe T."/>
            <person name="Gomi K."/>
            <person name="Tabuchi M."/>
            <person name="Akimitsu K."/>
            <person name="Kataoka I."/>
        </authorList>
    </citation>
    <scope>NUCLEOTIDE SEQUENCE [LARGE SCALE GENOMIC DNA]</scope>
    <source>
        <strain evidence="9">cv. Fuchu</strain>
    </source>
</reference>